<reference evidence="1" key="1">
    <citation type="journal article" date="2020" name="Nature">
        <title>Giant virus diversity and host interactions through global metagenomics.</title>
        <authorList>
            <person name="Schulz F."/>
            <person name="Roux S."/>
            <person name="Paez-Espino D."/>
            <person name="Jungbluth S."/>
            <person name="Walsh D.A."/>
            <person name="Denef V.J."/>
            <person name="McMahon K.D."/>
            <person name="Konstantinidis K.T."/>
            <person name="Eloe-Fadrosh E.A."/>
            <person name="Kyrpides N.C."/>
            <person name="Woyke T."/>
        </authorList>
    </citation>
    <scope>NUCLEOTIDE SEQUENCE</scope>
    <source>
        <strain evidence="1">GVMAG-S-1101178-73</strain>
    </source>
</reference>
<dbReference type="EMBL" id="MN740821">
    <property type="protein sequence ID" value="QHU13532.1"/>
    <property type="molecule type" value="Genomic_DNA"/>
</dbReference>
<name>A0A6C0K641_9ZZZZ</name>
<proteinExistence type="predicted"/>
<organism evidence="1">
    <name type="scientific">viral metagenome</name>
    <dbReference type="NCBI Taxonomy" id="1070528"/>
    <lineage>
        <taxon>unclassified sequences</taxon>
        <taxon>metagenomes</taxon>
        <taxon>organismal metagenomes</taxon>
    </lineage>
</organism>
<accession>A0A6C0K641</accession>
<evidence type="ECO:0000313" key="1">
    <source>
        <dbReference type="EMBL" id="QHU13532.1"/>
    </source>
</evidence>
<sequence>MLKFNNDKICEEKDPKKIDKKKCNMDCDTRDPEKFDLKKCNRSLYKKITNNKEFLKHKRCLFMTFDEYTKEKVHINKNMYCRVFDSVSDAAIKSTIDAELANIKGMLRPAYLKIPLPIYMMFAKKLETINNEAIFRNKYTVVLYIPNLYNYNGEGKEYTLFPSLDAFSKQNRWMELMTSKFSKYLDIVKIGSTDDRPDNIKRKNYLMADLTQTCFNMGCVASERETFIIPAYTKKDAELSVSVENISPYYPKRCLKTPYYNKHMMDFSAEDEVRFRGSVDVLSDGFDVNLHCSPENTKKYEGLATKDKETFDNFLCKQIAVCKSYLPPKTKNPKEEPKEIEYKNDYDRIICENTDKGKVETLLSDFYRKNIKSGTDKEKYSADYNNNILKELAYRKSRYPGPDNIQEVIFSMFRIEPNFFDENLFCYMPWGNMLLKQDYVINEGEKLEIERVSLKSFNGVYEMKFNSDGYLSIYKDKQELSVVPKHSGSFKCYTRRVVKFETMNLNVYGYDEHNNYDLRGHISFPMNSMFASPASVILSNTGKLMIYDLGINNRTLG</sequence>
<dbReference type="AlphaFoldDB" id="A0A6C0K641"/>
<protein>
    <submittedName>
        <fullName evidence="1">Uncharacterized protein</fullName>
    </submittedName>
</protein>